<dbReference type="PROSITE" id="PS50885">
    <property type="entry name" value="HAMP"/>
    <property type="match status" value="1"/>
</dbReference>
<proteinExistence type="predicted"/>
<dbReference type="PANTHER" id="PTHR45436">
    <property type="entry name" value="SENSOR HISTIDINE KINASE YKOH"/>
    <property type="match status" value="1"/>
</dbReference>
<evidence type="ECO:0000256" key="2">
    <source>
        <dbReference type="ARBA" id="ARBA00001968"/>
    </source>
</evidence>
<keyword evidence="6" id="KW-0808">Transferase</keyword>
<dbReference type="PROSITE" id="PS50109">
    <property type="entry name" value="HIS_KIN"/>
    <property type="match status" value="1"/>
</dbReference>
<feature type="compositionally biased region" description="Basic and acidic residues" evidence="12">
    <location>
        <begin position="67"/>
        <end position="77"/>
    </location>
</feature>
<comment type="catalytic activity">
    <reaction evidence="1">
        <text>ATP + protein L-histidine = ADP + protein N-phospho-L-histidine.</text>
        <dbReference type="EC" id="2.7.13.3"/>
    </reaction>
</comment>
<evidence type="ECO:0000256" key="11">
    <source>
        <dbReference type="ARBA" id="ARBA00023136"/>
    </source>
</evidence>
<feature type="transmembrane region" description="Helical" evidence="13">
    <location>
        <begin position="179"/>
        <end position="200"/>
    </location>
</feature>
<dbReference type="PANTHER" id="PTHR45436:SF5">
    <property type="entry name" value="SENSOR HISTIDINE KINASE TRCS"/>
    <property type="match status" value="1"/>
</dbReference>
<evidence type="ECO:0000256" key="5">
    <source>
        <dbReference type="ARBA" id="ARBA00022553"/>
    </source>
</evidence>
<feature type="domain" description="HAMP" evidence="15">
    <location>
        <begin position="201"/>
        <end position="263"/>
    </location>
</feature>
<evidence type="ECO:0000256" key="13">
    <source>
        <dbReference type="SAM" id="Phobius"/>
    </source>
</evidence>
<dbReference type="SMART" id="SM00388">
    <property type="entry name" value="HisKA"/>
    <property type="match status" value="1"/>
</dbReference>
<sequence>MASGSVPTTGPRRWYRPGRLSLRTRLTGSMVLLLAFVCLVIGVASESALRSFLTDRIDGQLSAASDRAHDFANRPPDDSPGFGPDPLNAPGQASGTLSMRFSGERVLYAGVLTVQGLPQELSSEQESGLLAIPADRRPMTMKLGGLGDYRVQAVSIPGGVVVTGLPLEPVQDTLTTVGWILFGVAAAGVAGAGFLGAFAVRRTLRPLDRVAATAGRVSAMRLDRGHVALSVRVPEADTDPRTEVGQVGSALNLMLGHIAQALEARHTSETRVRRFVADASHELRTPLAAIRGYAELAGRGSALVPPDVARSMYRIQSEAARMTTLVEDLLLLARLDAGWPLEAGVADLTRLTADAVGDAHVAGPDHRWELRLPDGPLTVPGDVRRLHQVLANLLSNARTHTPPGTTVITALSRSHTGAAVLTVTDNGPGIAPELLPSVFERFARGDSSRSRTAGSTGLGMAIASAIVVAHRGTIEAHSRPGRTEFAVSLPVIESSQRVHSFGTTTPQVGTRP</sequence>
<dbReference type="FunFam" id="3.30.565.10:FF:000006">
    <property type="entry name" value="Sensor histidine kinase WalK"/>
    <property type="match status" value="1"/>
</dbReference>
<keyword evidence="5" id="KW-0597">Phosphoprotein</keyword>
<accession>A0A1R0KHS4</accession>
<evidence type="ECO:0000256" key="4">
    <source>
        <dbReference type="ARBA" id="ARBA00012438"/>
    </source>
</evidence>
<dbReference type="PRINTS" id="PR00344">
    <property type="entry name" value="BCTRLSENSOR"/>
</dbReference>
<dbReference type="Pfam" id="PF00512">
    <property type="entry name" value="HisKA"/>
    <property type="match status" value="1"/>
</dbReference>
<dbReference type="InterPro" id="IPR004358">
    <property type="entry name" value="Sig_transdc_His_kin-like_C"/>
</dbReference>
<dbReference type="FunFam" id="1.10.287.130:FF:000001">
    <property type="entry name" value="Two-component sensor histidine kinase"/>
    <property type="match status" value="1"/>
</dbReference>
<keyword evidence="17" id="KW-1185">Reference proteome</keyword>
<dbReference type="AlphaFoldDB" id="A0A1R0KHS4"/>
<evidence type="ECO:0000313" key="17">
    <source>
        <dbReference type="Proteomes" id="UP000187486"/>
    </source>
</evidence>
<dbReference type="InterPro" id="IPR003660">
    <property type="entry name" value="HAMP_dom"/>
</dbReference>
<dbReference type="SUPFAM" id="SSF55874">
    <property type="entry name" value="ATPase domain of HSP90 chaperone/DNA topoisomerase II/histidine kinase"/>
    <property type="match status" value="1"/>
</dbReference>
<dbReference type="CDD" id="cd06225">
    <property type="entry name" value="HAMP"/>
    <property type="match status" value="1"/>
</dbReference>
<comment type="cofactor">
    <cofactor evidence="2">
        <name>a divalent metal cation</name>
        <dbReference type="ChEBI" id="CHEBI:60240"/>
    </cofactor>
</comment>
<comment type="subcellular location">
    <subcellularLocation>
        <location evidence="3">Cell membrane</location>
    </subcellularLocation>
</comment>
<dbReference type="Pfam" id="PF00672">
    <property type="entry name" value="HAMP"/>
    <property type="match status" value="1"/>
</dbReference>
<dbReference type="EC" id="2.7.13.3" evidence="4"/>
<dbReference type="SUPFAM" id="SSF47384">
    <property type="entry name" value="Homodimeric domain of signal transducing histidine kinase"/>
    <property type="match status" value="1"/>
</dbReference>
<dbReference type="Proteomes" id="UP000187486">
    <property type="component" value="Unassembled WGS sequence"/>
</dbReference>
<dbReference type="Gene3D" id="6.10.340.10">
    <property type="match status" value="1"/>
</dbReference>
<evidence type="ECO:0000256" key="3">
    <source>
        <dbReference type="ARBA" id="ARBA00004236"/>
    </source>
</evidence>
<organism evidence="16 17">
    <name type="scientific">Amycolatopsis coloradensis</name>
    <dbReference type="NCBI Taxonomy" id="76021"/>
    <lineage>
        <taxon>Bacteria</taxon>
        <taxon>Bacillati</taxon>
        <taxon>Actinomycetota</taxon>
        <taxon>Actinomycetes</taxon>
        <taxon>Pseudonocardiales</taxon>
        <taxon>Pseudonocardiaceae</taxon>
        <taxon>Amycolatopsis</taxon>
    </lineage>
</organism>
<name>A0A1R0KHS4_9PSEU</name>
<dbReference type="GO" id="GO:0000155">
    <property type="term" value="F:phosphorelay sensor kinase activity"/>
    <property type="evidence" value="ECO:0007669"/>
    <property type="project" value="InterPro"/>
</dbReference>
<evidence type="ECO:0000256" key="6">
    <source>
        <dbReference type="ARBA" id="ARBA00022679"/>
    </source>
</evidence>
<evidence type="ECO:0000259" key="14">
    <source>
        <dbReference type="PROSITE" id="PS50109"/>
    </source>
</evidence>
<protein>
    <recommendedName>
        <fullName evidence="4">histidine kinase</fullName>
        <ecNumber evidence="4">2.7.13.3</ecNumber>
    </recommendedName>
</protein>
<evidence type="ECO:0000256" key="7">
    <source>
        <dbReference type="ARBA" id="ARBA00022692"/>
    </source>
</evidence>
<dbReference type="RefSeq" id="WP_076166107.1">
    <property type="nucleotide sequence ID" value="NZ_JBEZVB010000008.1"/>
</dbReference>
<evidence type="ECO:0000256" key="12">
    <source>
        <dbReference type="SAM" id="MobiDB-lite"/>
    </source>
</evidence>
<evidence type="ECO:0000256" key="8">
    <source>
        <dbReference type="ARBA" id="ARBA00022777"/>
    </source>
</evidence>
<dbReference type="InterPro" id="IPR005467">
    <property type="entry name" value="His_kinase_dom"/>
</dbReference>
<keyword evidence="11 13" id="KW-0472">Membrane</keyword>
<dbReference type="SMART" id="SM00304">
    <property type="entry name" value="HAMP"/>
    <property type="match status" value="1"/>
</dbReference>
<dbReference type="Pfam" id="PF02518">
    <property type="entry name" value="HATPase_c"/>
    <property type="match status" value="1"/>
</dbReference>
<keyword evidence="7 13" id="KW-0812">Transmembrane</keyword>
<evidence type="ECO:0000313" key="16">
    <source>
        <dbReference type="EMBL" id="OLZ45304.1"/>
    </source>
</evidence>
<dbReference type="InterPro" id="IPR003661">
    <property type="entry name" value="HisK_dim/P_dom"/>
</dbReference>
<comment type="caution">
    <text evidence="16">The sequence shown here is derived from an EMBL/GenBank/DDBJ whole genome shotgun (WGS) entry which is preliminary data.</text>
</comment>
<dbReference type="GO" id="GO:0005886">
    <property type="term" value="C:plasma membrane"/>
    <property type="evidence" value="ECO:0007669"/>
    <property type="project" value="UniProtKB-SubCell"/>
</dbReference>
<evidence type="ECO:0000259" key="15">
    <source>
        <dbReference type="PROSITE" id="PS50885"/>
    </source>
</evidence>
<dbReference type="CDD" id="cd00075">
    <property type="entry name" value="HATPase"/>
    <property type="match status" value="1"/>
</dbReference>
<dbReference type="InterPro" id="IPR036890">
    <property type="entry name" value="HATPase_C_sf"/>
</dbReference>
<evidence type="ECO:0000256" key="10">
    <source>
        <dbReference type="ARBA" id="ARBA00023012"/>
    </source>
</evidence>
<evidence type="ECO:0000256" key="1">
    <source>
        <dbReference type="ARBA" id="ARBA00000085"/>
    </source>
</evidence>
<dbReference type="Gene3D" id="3.30.565.10">
    <property type="entry name" value="Histidine kinase-like ATPase, C-terminal domain"/>
    <property type="match status" value="1"/>
</dbReference>
<feature type="region of interest" description="Disordered" evidence="12">
    <location>
        <begin position="67"/>
        <end position="90"/>
    </location>
</feature>
<dbReference type="InterPro" id="IPR036097">
    <property type="entry name" value="HisK_dim/P_sf"/>
</dbReference>
<feature type="domain" description="Histidine kinase" evidence="14">
    <location>
        <begin position="278"/>
        <end position="493"/>
    </location>
</feature>
<dbReference type="STRING" id="76021.BS329_33240"/>
<keyword evidence="10" id="KW-0902">Two-component regulatory system</keyword>
<dbReference type="OrthoDB" id="9786919at2"/>
<dbReference type="Gene3D" id="1.10.287.130">
    <property type="match status" value="1"/>
</dbReference>
<dbReference type="CDD" id="cd00082">
    <property type="entry name" value="HisKA"/>
    <property type="match status" value="1"/>
</dbReference>
<keyword evidence="8 16" id="KW-0418">Kinase</keyword>
<keyword evidence="9 13" id="KW-1133">Transmembrane helix</keyword>
<evidence type="ECO:0000256" key="9">
    <source>
        <dbReference type="ARBA" id="ARBA00022989"/>
    </source>
</evidence>
<dbReference type="EMBL" id="MQUQ01000020">
    <property type="protein sequence ID" value="OLZ45304.1"/>
    <property type="molecule type" value="Genomic_DNA"/>
</dbReference>
<dbReference type="InterPro" id="IPR003594">
    <property type="entry name" value="HATPase_dom"/>
</dbReference>
<feature type="transmembrane region" description="Helical" evidence="13">
    <location>
        <begin position="26"/>
        <end position="44"/>
    </location>
</feature>
<gene>
    <name evidence="16" type="ORF">BS329_33240</name>
</gene>
<dbReference type="InterPro" id="IPR050428">
    <property type="entry name" value="TCS_sensor_his_kinase"/>
</dbReference>
<dbReference type="SMART" id="SM00387">
    <property type="entry name" value="HATPase_c"/>
    <property type="match status" value="1"/>
</dbReference>
<reference evidence="16 17" key="1">
    <citation type="submission" date="2016-01" db="EMBL/GenBank/DDBJ databases">
        <title>Amycolatopsis coloradensis genome sequencing and assembly.</title>
        <authorList>
            <person name="Mayilraj S."/>
        </authorList>
    </citation>
    <scope>NUCLEOTIDE SEQUENCE [LARGE SCALE GENOMIC DNA]</scope>
    <source>
        <strain evidence="16 17">DSM 44225</strain>
    </source>
</reference>
<dbReference type="GO" id="GO:0005509">
    <property type="term" value="F:calcium ion binding"/>
    <property type="evidence" value="ECO:0007669"/>
    <property type="project" value="UniProtKB-ARBA"/>
</dbReference>